<dbReference type="HAMAP" id="MF_01152">
    <property type="entry name" value="DnaJ"/>
    <property type="match status" value="1"/>
</dbReference>
<dbReference type="CDD" id="cd10719">
    <property type="entry name" value="DnaJ_zf"/>
    <property type="match status" value="1"/>
</dbReference>
<dbReference type="FunFam" id="2.10.230.10:FF:000002">
    <property type="entry name" value="Molecular chaperone DnaJ"/>
    <property type="match status" value="1"/>
</dbReference>
<comment type="domain">
    <text evidence="11">The J domain is necessary and sufficient to stimulate DnaK ATPase activity. Zinc center 1 plays an important role in the autonomous, DnaK-independent chaperone activity of DnaJ. Zinc center 2 is essential for interaction with DnaK and for DnaJ activity.</text>
</comment>
<dbReference type="Pfam" id="PF00226">
    <property type="entry name" value="DnaJ"/>
    <property type="match status" value="1"/>
</dbReference>
<evidence type="ECO:0000256" key="13">
    <source>
        <dbReference type="SAM" id="MobiDB-lite"/>
    </source>
</evidence>
<keyword evidence="7 11" id="KW-0346">Stress response</keyword>
<dbReference type="Gene3D" id="2.10.230.10">
    <property type="entry name" value="Heat shock protein DnaJ, cysteine-rich domain"/>
    <property type="match status" value="1"/>
</dbReference>
<dbReference type="GO" id="GO:0008270">
    <property type="term" value="F:zinc ion binding"/>
    <property type="evidence" value="ECO:0007669"/>
    <property type="project" value="UniProtKB-UniRule"/>
</dbReference>
<evidence type="ECO:0000256" key="10">
    <source>
        <dbReference type="ARBA" id="ARBA00067609"/>
    </source>
</evidence>
<feature type="domain" description="CR-type" evidence="15">
    <location>
        <begin position="130"/>
        <end position="212"/>
    </location>
</feature>
<dbReference type="CDD" id="cd10747">
    <property type="entry name" value="DnaJ_C"/>
    <property type="match status" value="1"/>
</dbReference>
<evidence type="ECO:0000259" key="14">
    <source>
        <dbReference type="PROSITE" id="PS50076"/>
    </source>
</evidence>
<evidence type="ECO:0000313" key="17">
    <source>
        <dbReference type="Proteomes" id="UP000321234"/>
    </source>
</evidence>
<dbReference type="NCBIfam" id="NF008035">
    <property type="entry name" value="PRK10767.1"/>
    <property type="match status" value="1"/>
</dbReference>
<feature type="domain" description="J" evidence="14">
    <location>
        <begin position="4"/>
        <end position="66"/>
    </location>
</feature>
<keyword evidence="3 11" id="KW-0479">Metal-binding</keyword>
<keyword evidence="1 11" id="KW-0963">Cytoplasm</keyword>
<dbReference type="NCBIfam" id="NF010871">
    <property type="entry name" value="PRK14278.1"/>
    <property type="match status" value="1"/>
</dbReference>
<feature type="binding site" evidence="11">
    <location>
        <position position="200"/>
    </location>
    <ligand>
        <name>Zn(2+)</name>
        <dbReference type="ChEBI" id="CHEBI:29105"/>
        <label>1</label>
    </ligand>
</feature>
<dbReference type="PRINTS" id="PR00625">
    <property type="entry name" value="JDOMAIN"/>
</dbReference>
<feature type="binding site" evidence="11">
    <location>
        <position position="203"/>
    </location>
    <ligand>
        <name>Zn(2+)</name>
        <dbReference type="ChEBI" id="CHEBI:29105"/>
        <label>1</label>
    </ligand>
</feature>
<evidence type="ECO:0000256" key="8">
    <source>
        <dbReference type="ARBA" id="ARBA00023186"/>
    </source>
</evidence>
<feature type="binding site" evidence="11">
    <location>
        <position position="143"/>
    </location>
    <ligand>
        <name>Zn(2+)</name>
        <dbReference type="ChEBI" id="CHEBI:29105"/>
        <label>1</label>
    </ligand>
</feature>
<dbReference type="RefSeq" id="WP_147925563.1">
    <property type="nucleotide sequence ID" value="NZ_VKAC01000003.1"/>
</dbReference>
<feature type="binding site" evidence="11">
    <location>
        <position position="186"/>
    </location>
    <ligand>
        <name>Zn(2+)</name>
        <dbReference type="ChEBI" id="CHEBI:29105"/>
        <label>2</label>
    </ligand>
</feature>
<reference evidence="16 17" key="1">
    <citation type="submission" date="2019-07" db="EMBL/GenBank/DDBJ databases">
        <title>Quadrisphaera sp. strain DD2A genome sequencing and assembly.</title>
        <authorList>
            <person name="Kim I."/>
        </authorList>
    </citation>
    <scope>NUCLEOTIDE SEQUENCE [LARGE SCALE GENOMIC DNA]</scope>
    <source>
        <strain evidence="16 17">DD2A</strain>
    </source>
</reference>
<accession>A0A5C8ZJ55</accession>
<dbReference type="InterPro" id="IPR001623">
    <property type="entry name" value="DnaJ_domain"/>
</dbReference>
<dbReference type="InterPro" id="IPR036869">
    <property type="entry name" value="J_dom_sf"/>
</dbReference>
<dbReference type="PROSITE" id="PS50076">
    <property type="entry name" value="DNAJ_2"/>
    <property type="match status" value="1"/>
</dbReference>
<evidence type="ECO:0000259" key="15">
    <source>
        <dbReference type="PROSITE" id="PS51188"/>
    </source>
</evidence>
<evidence type="ECO:0000256" key="1">
    <source>
        <dbReference type="ARBA" id="ARBA00022490"/>
    </source>
</evidence>
<dbReference type="OrthoDB" id="9779889at2"/>
<dbReference type="InterPro" id="IPR018253">
    <property type="entry name" value="DnaJ_domain_CS"/>
</dbReference>
<comment type="similarity">
    <text evidence="9 11">Belongs to the DnaJ family.</text>
</comment>
<dbReference type="PANTHER" id="PTHR43096:SF48">
    <property type="entry name" value="CHAPERONE PROTEIN DNAJ"/>
    <property type="match status" value="1"/>
</dbReference>
<dbReference type="InterPro" id="IPR001305">
    <property type="entry name" value="HSP_DnaJ_Cys-rich_dom"/>
</dbReference>
<evidence type="ECO:0000313" key="16">
    <source>
        <dbReference type="EMBL" id="TXR57143.1"/>
    </source>
</evidence>
<comment type="function">
    <text evidence="11">Participates actively in the response to hyperosmotic and heat shock by preventing the aggregation of stress-denatured proteins and by disaggregating proteins, also in an autonomous, DnaK-independent fashion. Unfolded proteins bind initially to DnaJ; upon interaction with the DnaJ-bound protein, DnaK hydrolyzes its bound ATP, resulting in the formation of a stable complex. GrpE releases ADP from DnaK; ATP binding to DnaK triggers the release of the substrate protein, thus completing the reaction cycle. Several rounds of ATP-dependent interactions between DnaJ, DnaK and GrpE are required for fully efficient folding. Also involved, together with DnaK and GrpE, in the DNA replication of plasmids through activation of initiation proteins.</text>
</comment>
<dbReference type="SUPFAM" id="SSF49493">
    <property type="entry name" value="HSP40/DnaJ peptide-binding domain"/>
    <property type="match status" value="2"/>
</dbReference>
<evidence type="ECO:0000256" key="3">
    <source>
        <dbReference type="ARBA" id="ARBA00022723"/>
    </source>
</evidence>
<evidence type="ECO:0000256" key="6">
    <source>
        <dbReference type="ARBA" id="ARBA00022833"/>
    </source>
</evidence>
<dbReference type="GO" id="GO:0031072">
    <property type="term" value="F:heat shock protein binding"/>
    <property type="evidence" value="ECO:0007669"/>
    <property type="project" value="InterPro"/>
</dbReference>
<dbReference type="SUPFAM" id="SSF46565">
    <property type="entry name" value="Chaperone J-domain"/>
    <property type="match status" value="1"/>
</dbReference>
<name>A0A5C8ZJ55_9ACTN</name>
<evidence type="ECO:0000256" key="5">
    <source>
        <dbReference type="ARBA" id="ARBA00022771"/>
    </source>
</evidence>
<dbReference type="PANTHER" id="PTHR43096">
    <property type="entry name" value="DNAJ HOMOLOG 1, MITOCHONDRIAL-RELATED"/>
    <property type="match status" value="1"/>
</dbReference>
<evidence type="ECO:0000256" key="12">
    <source>
        <dbReference type="PROSITE-ProRule" id="PRU00546"/>
    </source>
</evidence>
<feature type="region of interest" description="Disordered" evidence="13">
    <location>
        <begin position="354"/>
        <end position="378"/>
    </location>
</feature>
<evidence type="ECO:0000256" key="11">
    <source>
        <dbReference type="HAMAP-Rule" id="MF_01152"/>
    </source>
</evidence>
<dbReference type="InterPro" id="IPR002939">
    <property type="entry name" value="DnaJ_C"/>
</dbReference>
<protein>
    <recommendedName>
        <fullName evidence="10 11">Chaperone protein DnaJ</fullName>
    </recommendedName>
</protein>
<dbReference type="SMART" id="SM00271">
    <property type="entry name" value="DnaJ"/>
    <property type="match status" value="1"/>
</dbReference>
<keyword evidence="4 11" id="KW-0677">Repeat</keyword>
<dbReference type="GO" id="GO:0006260">
    <property type="term" value="P:DNA replication"/>
    <property type="evidence" value="ECO:0007669"/>
    <property type="project" value="UniProtKB-KW"/>
</dbReference>
<evidence type="ECO:0000256" key="2">
    <source>
        <dbReference type="ARBA" id="ARBA00022705"/>
    </source>
</evidence>
<dbReference type="Pfam" id="PF00684">
    <property type="entry name" value="DnaJ_CXXCXGXG"/>
    <property type="match status" value="1"/>
</dbReference>
<dbReference type="InterPro" id="IPR012724">
    <property type="entry name" value="DnaJ"/>
</dbReference>
<dbReference type="Gene3D" id="1.10.287.110">
    <property type="entry name" value="DnaJ domain"/>
    <property type="match status" value="1"/>
</dbReference>
<comment type="caution">
    <text evidence="11">Lacks conserved residue(s) required for the propagation of feature annotation.</text>
</comment>
<evidence type="ECO:0000256" key="7">
    <source>
        <dbReference type="ARBA" id="ARBA00023016"/>
    </source>
</evidence>
<dbReference type="PROSITE" id="PS00636">
    <property type="entry name" value="DNAJ_1"/>
    <property type="match status" value="1"/>
</dbReference>
<sequence>MPTDHYTALGVPRDASTEDVKKAYRKLARQLHPDVNPDAGERFKEVSAAYEVLSNPDKRRVYDATGSSGGPGGFGGGGFPGGAQAFDLGDLFGTFFGGGGGAARGPVPRAQPGQDALIRLEVDLAEAVFGAEREITVDTAVVCPTCGGNCAAPGTQVRTCDVCHGQGQVQRAARSLLGQVLTTSPCPACGGYGTTIPDPCNECAGDGRVRRRRTLTIRVPAGVDTGTRIQLSGQGEVGPGGGPAGDLYVEVVQRQHDLFTRRGEDLHATLPVPMTAAALGTVLEMETLDGMREVEVRPGTQPAEVVVLRGLGAARLRSGGRGDLHVHIDVQVPRGLDDEQADLLRQLARLRGEERPEGRLSPASGGVFSRLKRGFSGR</sequence>
<keyword evidence="17" id="KW-1185">Reference proteome</keyword>
<dbReference type="EMBL" id="VKAC01000003">
    <property type="protein sequence ID" value="TXR57143.1"/>
    <property type="molecule type" value="Genomic_DNA"/>
</dbReference>
<organism evidence="16 17">
    <name type="scientific">Quadrisphaera setariae</name>
    <dbReference type="NCBI Taxonomy" id="2593304"/>
    <lineage>
        <taxon>Bacteria</taxon>
        <taxon>Bacillati</taxon>
        <taxon>Actinomycetota</taxon>
        <taxon>Actinomycetes</taxon>
        <taxon>Kineosporiales</taxon>
        <taxon>Kineosporiaceae</taxon>
        <taxon>Quadrisphaera</taxon>
    </lineage>
</organism>
<feature type="binding site" evidence="11">
    <location>
        <position position="160"/>
    </location>
    <ligand>
        <name>Zn(2+)</name>
        <dbReference type="ChEBI" id="CHEBI:29105"/>
        <label>2</label>
    </ligand>
</feature>
<keyword evidence="5 11" id="KW-0863">Zinc-finger</keyword>
<dbReference type="Pfam" id="PF01556">
    <property type="entry name" value="DnaJ_C"/>
    <property type="match status" value="1"/>
</dbReference>
<dbReference type="GO" id="GO:0042026">
    <property type="term" value="P:protein refolding"/>
    <property type="evidence" value="ECO:0007669"/>
    <property type="project" value="TreeGrafter"/>
</dbReference>
<evidence type="ECO:0000256" key="9">
    <source>
        <dbReference type="ARBA" id="ARBA00061004"/>
    </source>
</evidence>
<feature type="binding site" evidence="11">
    <location>
        <position position="163"/>
    </location>
    <ligand>
        <name>Zn(2+)</name>
        <dbReference type="ChEBI" id="CHEBI:29105"/>
        <label>2</label>
    </ligand>
</feature>
<dbReference type="GO" id="GO:0005737">
    <property type="term" value="C:cytoplasm"/>
    <property type="evidence" value="ECO:0007669"/>
    <property type="project" value="UniProtKB-SubCell"/>
</dbReference>
<dbReference type="AlphaFoldDB" id="A0A5C8ZJ55"/>
<dbReference type="GO" id="GO:0009408">
    <property type="term" value="P:response to heat"/>
    <property type="evidence" value="ECO:0007669"/>
    <property type="project" value="InterPro"/>
</dbReference>
<feature type="binding site" evidence="11">
    <location>
        <position position="189"/>
    </location>
    <ligand>
        <name>Zn(2+)</name>
        <dbReference type="ChEBI" id="CHEBI:29105"/>
        <label>2</label>
    </ligand>
</feature>
<dbReference type="GO" id="GO:0005524">
    <property type="term" value="F:ATP binding"/>
    <property type="evidence" value="ECO:0007669"/>
    <property type="project" value="InterPro"/>
</dbReference>
<dbReference type="SUPFAM" id="SSF57938">
    <property type="entry name" value="DnaJ/Hsp40 cysteine-rich domain"/>
    <property type="match status" value="1"/>
</dbReference>
<keyword evidence="2 11" id="KW-0235">DNA replication</keyword>
<evidence type="ECO:0000256" key="4">
    <source>
        <dbReference type="ARBA" id="ARBA00022737"/>
    </source>
</evidence>
<feature type="binding site" evidence="11">
    <location>
        <position position="146"/>
    </location>
    <ligand>
        <name>Zn(2+)</name>
        <dbReference type="ChEBI" id="CHEBI:29105"/>
        <label>1</label>
    </ligand>
</feature>
<dbReference type="PROSITE" id="PS51188">
    <property type="entry name" value="ZF_CR"/>
    <property type="match status" value="1"/>
</dbReference>
<keyword evidence="8 11" id="KW-0143">Chaperone</keyword>
<dbReference type="FunFam" id="2.60.260.20:FF:000005">
    <property type="entry name" value="Chaperone protein dnaJ 1, mitochondrial"/>
    <property type="match status" value="1"/>
</dbReference>
<dbReference type="CDD" id="cd06257">
    <property type="entry name" value="DnaJ"/>
    <property type="match status" value="1"/>
</dbReference>
<dbReference type="Proteomes" id="UP000321234">
    <property type="component" value="Unassembled WGS sequence"/>
</dbReference>
<gene>
    <name evidence="11 16" type="primary">dnaJ</name>
    <name evidence="16" type="ORF">FMM08_06690</name>
</gene>
<dbReference type="InterPro" id="IPR008971">
    <property type="entry name" value="HSP40/DnaJ_pept-bd"/>
</dbReference>
<dbReference type="Gene3D" id="2.60.260.20">
    <property type="entry name" value="Urease metallochaperone UreE, N-terminal domain"/>
    <property type="match status" value="2"/>
</dbReference>
<dbReference type="GO" id="GO:0051082">
    <property type="term" value="F:unfolded protein binding"/>
    <property type="evidence" value="ECO:0007669"/>
    <property type="project" value="UniProtKB-UniRule"/>
</dbReference>
<proteinExistence type="inferred from homology"/>
<comment type="cofactor">
    <cofactor evidence="11">
        <name>Zn(2+)</name>
        <dbReference type="ChEBI" id="CHEBI:29105"/>
    </cofactor>
    <text evidence="11">Binds 2 Zn(2+) ions per monomer.</text>
</comment>
<comment type="caution">
    <text evidence="16">The sequence shown here is derived from an EMBL/GenBank/DDBJ whole genome shotgun (WGS) entry which is preliminary data.</text>
</comment>
<dbReference type="InterPro" id="IPR036410">
    <property type="entry name" value="HSP_DnaJ_Cys-rich_dom_sf"/>
</dbReference>
<keyword evidence="6 11" id="KW-0862">Zinc</keyword>
<comment type="subcellular location">
    <subcellularLocation>
        <location evidence="11">Cytoplasm</location>
    </subcellularLocation>
</comment>
<feature type="zinc finger region" description="CR-type" evidence="12">
    <location>
        <begin position="130"/>
        <end position="212"/>
    </location>
</feature>
<comment type="subunit">
    <text evidence="11">Homodimer.</text>
</comment>